<sequence length="181" mass="20242">MTDYTREGVTTFDVRAETFVAVPPDKVYDTVSDLARSAEWSVECRGGTWVRGVPREVGSVFRGDNERSAEPVAWAPVVRGSWRTEAEVVEAVPGKVFRWVVLDSARNRQESTWSFEIEAVAGGSLLTHHYRLGRLTEGLAKIFSAGLDEGGRERFVREWNAKLAADVRATVEHLKYVLEKG</sequence>
<dbReference type="Proteomes" id="UP000483802">
    <property type="component" value="Unassembled WGS sequence"/>
</dbReference>
<dbReference type="Gene3D" id="3.30.530.20">
    <property type="match status" value="1"/>
</dbReference>
<protein>
    <submittedName>
        <fullName evidence="1">SRPBCC family protein</fullName>
    </submittedName>
</protein>
<dbReference type="Pfam" id="PF10604">
    <property type="entry name" value="Polyketide_cyc2"/>
    <property type="match status" value="1"/>
</dbReference>
<name>A0A6L6XAE0_9ACTN</name>
<evidence type="ECO:0000313" key="1">
    <source>
        <dbReference type="EMBL" id="MVO90430.1"/>
    </source>
</evidence>
<dbReference type="SUPFAM" id="SSF55961">
    <property type="entry name" value="Bet v1-like"/>
    <property type="match status" value="1"/>
</dbReference>
<proteinExistence type="predicted"/>
<dbReference type="CDD" id="cd07812">
    <property type="entry name" value="SRPBCC"/>
    <property type="match status" value="1"/>
</dbReference>
<comment type="caution">
    <text evidence="1">The sequence shown here is derived from an EMBL/GenBank/DDBJ whole genome shotgun (WGS) entry which is preliminary data.</text>
</comment>
<dbReference type="EMBL" id="WPNZ01000033">
    <property type="protein sequence ID" value="MVO90430.1"/>
    <property type="molecule type" value="Genomic_DNA"/>
</dbReference>
<dbReference type="InterPro" id="IPR023393">
    <property type="entry name" value="START-like_dom_sf"/>
</dbReference>
<dbReference type="RefSeq" id="WP_157169445.1">
    <property type="nucleotide sequence ID" value="NZ_WPNZ01000033.1"/>
</dbReference>
<evidence type="ECO:0000313" key="2">
    <source>
        <dbReference type="Proteomes" id="UP000483802"/>
    </source>
</evidence>
<dbReference type="AlphaFoldDB" id="A0A6L6XAE0"/>
<accession>A0A6L6XAE0</accession>
<keyword evidence="2" id="KW-1185">Reference proteome</keyword>
<gene>
    <name evidence="1" type="ORF">GPA10_38205</name>
</gene>
<dbReference type="InterPro" id="IPR019587">
    <property type="entry name" value="Polyketide_cyclase/dehydratase"/>
</dbReference>
<organism evidence="1 2">
    <name type="scientific">Streptomyces typhae</name>
    <dbReference type="NCBI Taxonomy" id="2681492"/>
    <lineage>
        <taxon>Bacteria</taxon>
        <taxon>Bacillati</taxon>
        <taxon>Actinomycetota</taxon>
        <taxon>Actinomycetes</taxon>
        <taxon>Kitasatosporales</taxon>
        <taxon>Streptomycetaceae</taxon>
        <taxon>Streptomyces</taxon>
    </lineage>
</organism>
<reference evidence="1 2" key="1">
    <citation type="submission" date="2019-11" db="EMBL/GenBank/DDBJ databases">
        <title>Streptomyces typhae sp. nov., a novel endophytic actinomycete isolated from the root of cattail pollen (Typha angustifolia L.).</title>
        <authorList>
            <person name="Peng C."/>
        </authorList>
    </citation>
    <scope>NUCLEOTIDE SEQUENCE [LARGE SCALE GENOMIC DNA]</scope>
    <source>
        <strain evidence="2">p1417</strain>
    </source>
</reference>